<reference evidence="8 9" key="1">
    <citation type="submission" date="2019-09" db="EMBL/GenBank/DDBJ databases">
        <title>Genome sequence of Rhodovastum atsumiense, a diverse member of the Acetobacteraceae family of non-sulfur purple photosynthetic bacteria.</title>
        <authorList>
            <person name="Meyer T."/>
            <person name="Kyndt J."/>
        </authorList>
    </citation>
    <scope>NUCLEOTIDE SEQUENCE [LARGE SCALE GENOMIC DNA]</scope>
    <source>
        <strain evidence="8 9">DSM 21279</strain>
    </source>
</reference>
<dbReference type="OrthoDB" id="7295762at2"/>
<feature type="domain" description="Methyl-accepting transducer" evidence="5">
    <location>
        <begin position="467"/>
        <end position="682"/>
    </location>
</feature>
<dbReference type="InterPro" id="IPR035965">
    <property type="entry name" value="PAS-like_dom_sf"/>
</dbReference>
<name>A0A5M6IQ79_9PROT</name>
<dbReference type="InterPro" id="IPR013655">
    <property type="entry name" value="PAS_fold_3"/>
</dbReference>
<dbReference type="InterPro" id="IPR024478">
    <property type="entry name" value="HlyB_4HB_MCP"/>
</dbReference>
<dbReference type="SUPFAM" id="SSF58104">
    <property type="entry name" value="Methyl-accepting chemotaxis protein (MCP) signaling domain"/>
    <property type="match status" value="1"/>
</dbReference>
<evidence type="ECO:0000313" key="8">
    <source>
        <dbReference type="EMBL" id="KAA5610416.1"/>
    </source>
</evidence>
<keyword evidence="4" id="KW-0812">Transmembrane</keyword>
<feature type="domain" description="PAS" evidence="6">
    <location>
        <begin position="25"/>
        <end position="51"/>
    </location>
</feature>
<evidence type="ECO:0000256" key="2">
    <source>
        <dbReference type="ARBA" id="ARBA00029447"/>
    </source>
</evidence>
<dbReference type="GO" id="GO:0016020">
    <property type="term" value="C:membrane"/>
    <property type="evidence" value="ECO:0007669"/>
    <property type="project" value="InterPro"/>
</dbReference>
<keyword evidence="4" id="KW-1133">Transmembrane helix</keyword>
<evidence type="ECO:0000256" key="4">
    <source>
        <dbReference type="SAM" id="Phobius"/>
    </source>
</evidence>
<organism evidence="8 9">
    <name type="scientific">Rhodovastum atsumiense</name>
    <dbReference type="NCBI Taxonomy" id="504468"/>
    <lineage>
        <taxon>Bacteria</taxon>
        <taxon>Pseudomonadati</taxon>
        <taxon>Pseudomonadota</taxon>
        <taxon>Alphaproteobacteria</taxon>
        <taxon>Acetobacterales</taxon>
        <taxon>Acetobacteraceae</taxon>
        <taxon>Rhodovastum</taxon>
    </lineage>
</organism>
<feature type="transmembrane region" description="Helical" evidence="4">
    <location>
        <begin position="168"/>
        <end position="187"/>
    </location>
</feature>
<dbReference type="EMBL" id="VWPK01000033">
    <property type="protein sequence ID" value="KAA5610416.1"/>
    <property type="molecule type" value="Genomic_DNA"/>
</dbReference>
<gene>
    <name evidence="8" type="ORF">F1189_19520</name>
</gene>
<dbReference type="CDD" id="cd00130">
    <property type="entry name" value="PAS"/>
    <property type="match status" value="1"/>
</dbReference>
<keyword evidence="4" id="KW-0472">Membrane</keyword>
<dbReference type="Gene3D" id="3.30.450.20">
    <property type="entry name" value="PAS domain"/>
    <property type="match status" value="1"/>
</dbReference>
<feature type="transmembrane region" description="Helical" evidence="4">
    <location>
        <begin position="347"/>
        <end position="369"/>
    </location>
</feature>
<dbReference type="Pfam" id="PF08447">
    <property type="entry name" value="PAS_3"/>
    <property type="match status" value="1"/>
</dbReference>
<dbReference type="Gene3D" id="6.10.340.10">
    <property type="match status" value="1"/>
</dbReference>
<dbReference type="GO" id="GO:0007165">
    <property type="term" value="P:signal transduction"/>
    <property type="evidence" value="ECO:0007669"/>
    <property type="project" value="UniProtKB-KW"/>
</dbReference>
<sequence>MRLNEPVTDLEILLPEDEPLVSRTDTGGRIVFVNRAFVEVSGFSEPELIGQPHNLVRHPHMPKEAFADLWKTIKAGRPWEGLVKNRTKSGDYYWVRANVTPVVEDGRITGYISIRERPSRAAVAEAEAAYARIRAGNGRDLALRDGELARVSWGTRLAQRWASVTTRLAAVFAVVLLALLGIGAIGVQGMMGVNAALRTVYEDRTVPAAQLADILEGVRETMTAMVQLDGDLASGPSGRAERRQEQMRQISVRIDRVWKDYMATYLTPEEAGLAAQFVAQLAAFRRDVLEPVLRLRGGEAAATVRPAEHGISGAEPAVDTLHRLLALQTRVANEEYQAAGQDFTRRLWLIGGTMLMAAALVCLLGWSLLTAVKHPLRQIVGHFEAIAADDYAHRIELPGAPEFWTVARMLRAMKARLAYTRHAERENLRQLAAARRATVQEMAIRIEQANTQAMQQISGQTGEICQSATAVAVVASRVDGNARAVATAAEQALVNAQAVGAATEQLTASIQEISAQVAQASTRAGTAAQCSRLVRERISALSELAAGIGAVVGLITDIAGKTNLLALNATIEAARAGEAGRGFAVVAAEVKGLATQTARSTEEIRRQVSDIQAASSAAVAAVEEIGGSIQATAEVAVTVAAAVEQQAAATREIARNASETATAVRHVSTNIAEVSHDAAEAGTLAEAMCRGAHVVAGCVGELEQGVIRVVRSSIDDANRRLERRVPVDAPCLVLAGDGRRTEARLVDLSSSGAKVQGVDGFAVGERGALVFTGASAEARAGFEVRGIGARSALHLRFVEGETNAAARQWISRVIRASGPDLAA</sequence>
<dbReference type="InterPro" id="IPR004089">
    <property type="entry name" value="MCPsignal_dom"/>
</dbReference>
<comment type="similarity">
    <text evidence="2">Belongs to the methyl-accepting chemotaxis (MCP) protein family.</text>
</comment>
<dbReference type="NCBIfam" id="TIGR00229">
    <property type="entry name" value="sensory_box"/>
    <property type="match status" value="1"/>
</dbReference>
<dbReference type="Pfam" id="PF00015">
    <property type="entry name" value="MCPsignal"/>
    <property type="match status" value="1"/>
</dbReference>
<evidence type="ECO:0000259" key="6">
    <source>
        <dbReference type="PROSITE" id="PS50112"/>
    </source>
</evidence>
<dbReference type="SMART" id="SM00283">
    <property type="entry name" value="MA"/>
    <property type="match status" value="1"/>
</dbReference>
<feature type="domain" description="HAMP" evidence="7">
    <location>
        <begin position="370"/>
        <end position="422"/>
    </location>
</feature>
<dbReference type="PROSITE" id="PS50111">
    <property type="entry name" value="CHEMOTAXIS_TRANSDUC_2"/>
    <property type="match status" value="1"/>
</dbReference>
<dbReference type="InterPro" id="IPR003660">
    <property type="entry name" value="HAMP_dom"/>
</dbReference>
<accession>A0A5M6IQ79</accession>
<dbReference type="PRINTS" id="PR00260">
    <property type="entry name" value="CHEMTRNSDUCR"/>
</dbReference>
<evidence type="ECO:0000259" key="5">
    <source>
        <dbReference type="PROSITE" id="PS50111"/>
    </source>
</evidence>
<dbReference type="PANTHER" id="PTHR32089">
    <property type="entry name" value="METHYL-ACCEPTING CHEMOTAXIS PROTEIN MCPB"/>
    <property type="match status" value="1"/>
</dbReference>
<dbReference type="Gene3D" id="1.10.287.950">
    <property type="entry name" value="Methyl-accepting chemotaxis protein"/>
    <property type="match status" value="1"/>
</dbReference>
<keyword evidence="9" id="KW-1185">Reference proteome</keyword>
<protein>
    <submittedName>
        <fullName evidence="8">PAS domain-containing protein</fullName>
    </submittedName>
</protein>
<dbReference type="Proteomes" id="UP000325255">
    <property type="component" value="Unassembled WGS sequence"/>
</dbReference>
<keyword evidence="1 3" id="KW-0807">Transducer</keyword>
<dbReference type="InterPro" id="IPR004090">
    <property type="entry name" value="Chemotax_Me-accpt_rcpt"/>
</dbReference>
<dbReference type="GO" id="GO:0035438">
    <property type="term" value="F:cyclic-di-GMP binding"/>
    <property type="evidence" value="ECO:0007669"/>
    <property type="project" value="InterPro"/>
</dbReference>
<dbReference type="PROSITE" id="PS50112">
    <property type="entry name" value="PAS"/>
    <property type="match status" value="1"/>
</dbReference>
<evidence type="ECO:0000313" key="9">
    <source>
        <dbReference type="Proteomes" id="UP000325255"/>
    </source>
</evidence>
<dbReference type="InterPro" id="IPR000014">
    <property type="entry name" value="PAS"/>
</dbReference>
<proteinExistence type="inferred from homology"/>
<dbReference type="SUPFAM" id="SSF141371">
    <property type="entry name" value="PilZ domain-like"/>
    <property type="match status" value="1"/>
</dbReference>
<dbReference type="SMART" id="SM00086">
    <property type="entry name" value="PAC"/>
    <property type="match status" value="1"/>
</dbReference>
<dbReference type="PROSITE" id="PS50885">
    <property type="entry name" value="HAMP"/>
    <property type="match status" value="1"/>
</dbReference>
<dbReference type="GO" id="GO:0006935">
    <property type="term" value="P:chemotaxis"/>
    <property type="evidence" value="ECO:0007669"/>
    <property type="project" value="InterPro"/>
</dbReference>
<dbReference type="PANTHER" id="PTHR32089:SF112">
    <property type="entry name" value="LYSOZYME-LIKE PROTEIN-RELATED"/>
    <property type="match status" value="1"/>
</dbReference>
<dbReference type="Pfam" id="PF07238">
    <property type="entry name" value="PilZ"/>
    <property type="match status" value="1"/>
</dbReference>
<dbReference type="RefSeq" id="WP_150042546.1">
    <property type="nucleotide sequence ID" value="NZ_OW485601.1"/>
</dbReference>
<dbReference type="InterPro" id="IPR001610">
    <property type="entry name" value="PAC"/>
</dbReference>
<dbReference type="SUPFAM" id="SSF55785">
    <property type="entry name" value="PYP-like sensor domain (PAS domain)"/>
    <property type="match status" value="1"/>
</dbReference>
<dbReference type="Pfam" id="PF12729">
    <property type="entry name" value="4HB_MCP_1"/>
    <property type="match status" value="1"/>
</dbReference>
<comment type="caution">
    <text evidence="8">The sequence shown here is derived from an EMBL/GenBank/DDBJ whole genome shotgun (WGS) entry which is preliminary data.</text>
</comment>
<evidence type="ECO:0000256" key="1">
    <source>
        <dbReference type="ARBA" id="ARBA00023224"/>
    </source>
</evidence>
<evidence type="ECO:0000259" key="7">
    <source>
        <dbReference type="PROSITE" id="PS50885"/>
    </source>
</evidence>
<dbReference type="AlphaFoldDB" id="A0A5M6IQ79"/>
<evidence type="ECO:0000256" key="3">
    <source>
        <dbReference type="PROSITE-ProRule" id="PRU00284"/>
    </source>
</evidence>
<dbReference type="InterPro" id="IPR009875">
    <property type="entry name" value="PilZ_domain"/>
</dbReference>
<dbReference type="GO" id="GO:0004888">
    <property type="term" value="F:transmembrane signaling receptor activity"/>
    <property type="evidence" value="ECO:0007669"/>
    <property type="project" value="InterPro"/>
</dbReference>